<evidence type="ECO:0000313" key="1">
    <source>
        <dbReference type="EMBL" id="MBJ7599720.1"/>
    </source>
</evidence>
<dbReference type="Pfam" id="PF12900">
    <property type="entry name" value="Pyridox_ox_2"/>
    <property type="match status" value="1"/>
</dbReference>
<dbReference type="EMBL" id="JAEKNR010000168">
    <property type="protein sequence ID" value="MBJ7599720.1"/>
    <property type="molecule type" value="Genomic_DNA"/>
</dbReference>
<reference evidence="1" key="1">
    <citation type="submission" date="2020-10" db="EMBL/GenBank/DDBJ databases">
        <title>Ca. Dormibacterota MAGs.</title>
        <authorList>
            <person name="Montgomery K."/>
        </authorList>
    </citation>
    <scope>NUCLEOTIDE SEQUENCE [LARGE SCALE GENOMIC DNA]</scope>
    <source>
        <strain evidence="1">SC8812_S17_10</strain>
    </source>
</reference>
<gene>
    <name evidence="1" type="ORF">JF922_16790</name>
</gene>
<protein>
    <submittedName>
        <fullName evidence="1">Pyridoxamine 5'-phosphate oxidase family protein</fullName>
    </submittedName>
</protein>
<proteinExistence type="predicted"/>
<keyword evidence="2" id="KW-1185">Reference proteome</keyword>
<evidence type="ECO:0000313" key="2">
    <source>
        <dbReference type="Proteomes" id="UP000612893"/>
    </source>
</evidence>
<comment type="caution">
    <text evidence="1">The sequence shown here is derived from an EMBL/GenBank/DDBJ whole genome shotgun (WGS) entry which is preliminary data.</text>
</comment>
<dbReference type="InterPro" id="IPR012349">
    <property type="entry name" value="Split_barrel_FMN-bd"/>
</dbReference>
<accession>A0A934N3Z8</accession>
<dbReference type="InterPro" id="IPR024747">
    <property type="entry name" value="Pyridox_Oxase-rel"/>
</dbReference>
<dbReference type="SUPFAM" id="SSF50475">
    <property type="entry name" value="FMN-binding split barrel"/>
    <property type="match status" value="1"/>
</dbReference>
<dbReference type="RefSeq" id="WP_338203317.1">
    <property type="nucleotide sequence ID" value="NZ_JAEKNR010000168.1"/>
</dbReference>
<dbReference type="Gene3D" id="2.30.110.10">
    <property type="entry name" value="Electron Transport, Fmn-binding Protein, Chain A"/>
    <property type="match status" value="1"/>
</dbReference>
<sequence>MDLDGEARALLARARIGMLALNATRLPLLTPAAFHFAGSALWMTTSRHAVKVVLARRDPRAAFLVEDRERSVLLQGILEVFDPRSFRGPLRAALEGPSFALSLAGYALKNAPFVAGYLLDLPSIPGAWWPQNRVVLRLRATRVRQLPALEVPAADPAVIPGVPAALGRPLCRSPLGRLCWSAAGIPQLAPAAWTLEGSDALIWLPNGVGRGPREGATGALLIERHHPFRATRMLGACLRGHVCHEPGAGKLIAERYTEPLREEGQYFRLVTERVTWWRGFQVRTVPVAAGVG</sequence>
<organism evidence="1 2">
    <name type="scientific">Candidatus Nephthysia bennettiae</name>
    <dbReference type="NCBI Taxonomy" id="3127016"/>
    <lineage>
        <taxon>Bacteria</taxon>
        <taxon>Bacillati</taxon>
        <taxon>Candidatus Dormiibacterota</taxon>
        <taxon>Candidatus Dormibacteria</taxon>
        <taxon>Candidatus Dormibacterales</taxon>
        <taxon>Candidatus Dormibacteraceae</taxon>
        <taxon>Candidatus Nephthysia</taxon>
    </lineage>
</organism>
<dbReference type="AlphaFoldDB" id="A0A934N3Z8"/>
<dbReference type="Proteomes" id="UP000612893">
    <property type="component" value="Unassembled WGS sequence"/>
</dbReference>
<name>A0A934N3Z8_9BACT</name>